<gene>
    <name evidence="8" type="ORF">IW261DRAFT_1418788</name>
</gene>
<name>A0AA39PDV8_9AGAR</name>
<dbReference type="SUPFAM" id="SSF47459">
    <property type="entry name" value="HLH, helix-loop-helix DNA-binding domain"/>
    <property type="match status" value="1"/>
</dbReference>
<evidence type="ECO:0000256" key="4">
    <source>
        <dbReference type="ARBA" id="ARBA00023163"/>
    </source>
</evidence>
<dbReference type="AlphaFoldDB" id="A0AA39PDV8"/>
<dbReference type="PANTHER" id="PTHR10328">
    <property type="entry name" value="PROTEIN MAX MYC-ASSOCIATED FACTOR X"/>
    <property type="match status" value="1"/>
</dbReference>
<dbReference type="Gene3D" id="4.10.280.10">
    <property type="entry name" value="Helix-loop-helix DNA-binding domain"/>
    <property type="match status" value="1"/>
</dbReference>
<keyword evidence="3" id="KW-0010">Activator</keyword>
<dbReference type="Proteomes" id="UP001175227">
    <property type="component" value="Unassembled WGS sequence"/>
</dbReference>
<dbReference type="InterPro" id="IPR011598">
    <property type="entry name" value="bHLH_dom"/>
</dbReference>
<feature type="region of interest" description="Disordered" evidence="6">
    <location>
        <begin position="77"/>
        <end position="96"/>
    </location>
</feature>
<protein>
    <recommendedName>
        <fullName evidence="7">BHLH domain-containing protein</fullName>
    </recommendedName>
</protein>
<reference evidence="8" key="1">
    <citation type="submission" date="2023-06" db="EMBL/GenBank/DDBJ databases">
        <authorList>
            <consortium name="Lawrence Berkeley National Laboratory"/>
            <person name="Ahrendt S."/>
            <person name="Sahu N."/>
            <person name="Indic B."/>
            <person name="Wong-Bajracharya J."/>
            <person name="Merenyi Z."/>
            <person name="Ke H.-M."/>
            <person name="Monk M."/>
            <person name="Kocsube S."/>
            <person name="Drula E."/>
            <person name="Lipzen A."/>
            <person name="Balint B."/>
            <person name="Henrissat B."/>
            <person name="Andreopoulos B."/>
            <person name="Martin F.M."/>
            <person name="Harder C.B."/>
            <person name="Rigling D."/>
            <person name="Ford K.L."/>
            <person name="Foster G.D."/>
            <person name="Pangilinan J."/>
            <person name="Papanicolaou A."/>
            <person name="Barry K."/>
            <person name="LaButti K."/>
            <person name="Viragh M."/>
            <person name="Koriabine M."/>
            <person name="Yan M."/>
            <person name="Riley R."/>
            <person name="Champramary S."/>
            <person name="Plett K.L."/>
            <person name="Tsai I.J."/>
            <person name="Slot J."/>
            <person name="Sipos G."/>
            <person name="Plett J."/>
            <person name="Nagy L.G."/>
            <person name="Grigoriev I.V."/>
        </authorList>
    </citation>
    <scope>NUCLEOTIDE SEQUENCE</scope>
    <source>
        <strain evidence="8">ICMP 16352</strain>
    </source>
</reference>
<dbReference type="GO" id="GO:0046983">
    <property type="term" value="F:protein dimerization activity"/>
    <property type="evidence" value="ECO:0007669"/>
    <property type="project" value="InterPro"/>
</dbReference>
<dbReference type="EMBL" id="JAUEPR010000008">
    <property type="protein sequence ID" value="KAK0481789.1"/>
    <property type="molecule type" value="Genomic_DNA"/>
</dbReference>
<dbReference type="PANTHER" id="PTHR10328:SF3">
    <property type="entry name" value="PROTEIN MAX"/>
    <property type="match status" value="1"/>
</dbReference>
<feature type="region of interest" description="Disordered" evidence="6">
    <location>
        <begin position="36"/>
        <end position="61"/>
    </location>
</feature>
<dbReference type="GO" id="GO:0090575">
    <property type="term" value="C:RNA polymerase II transcription regulator complex"/>
    <property type="evidence" value="ECO:0007669"/>
    <property type="project" value="TreeGrafter"/>
</dbReference>
<evidence type="ECO:0000256" key="2">
    <source>
        <dbReference type="ARBA" id="ARBA00023125"/>
    </source>
</evidence>
<dbReference type="PROSITE" id="PS50888">
    <property type="entry name" value="BHLH"/>
    <property type="match status" value="1"/>
</dbReference>
<evidence type="ECO:0000259" key="7">
    <source>
        <dbReference type="PROSITE" id="PS50888"/>
    </source>
</evidence>
<dbReference type="GO" id="GO:0003677">
    <property type="term" value="F:DNA binding"/>
    <property type="evidence" value="ECO:0007669"/>
    <property type="project" value="UniProtKB-KW"/>
</dbReference>
<dbReference type="GO" id="GO:0003700">
    <property type="term" value="F:DNA-binding transcription factor activity"/>
    <property type="evidence" value="ECO:0007669"/>
    <property type="project" value="TreeGrafter"/>
</dbReference>
<feature type="compositionally biased region" description="Low complexity" evidence="6">
    <location>
        <begin position="46"/>
        <end position="58"/>
    </location>
</feature>
<feature type="domain" description="BHLH" evidence="7">
    <location>
        <begin position="189"/>
        <end position="239"/>
    </location>
</feature>
<proteinExistence type="predicted"/>
<dbReference type="GO" id="GO:0045944">
    <property type="term" value="P:positive regulation of transcription by RNA polymerase II"/>
    <property type="evidence" value="ECO:0007669"/>
    <property type="project" value="TreeGrafter"/>
</dbReference>
<dbReference type="InterPro" id="IPR036638">
    <property type="entry name" value="HLH_DNA-bd_sf"/>
</dbReference>
<keyword evidence="1" id="KW-0805">Transcription regulation</keyword>
<feature type="region of interest" description="Disordered" evidence="6">
    <location>
        <begin position="106"/>
        <end position="202"/>
    </location>
</feature>
<sequence length="299" mass="33595">MSVDFEPMLARSSSFMEHPMESPFLMDNIESAMDYLQYPPSPSPPFGSSLNASASSGGEYDNVSLAHPMGGDYTYTASPFSNTSPQPYMPEDLGISPRAMTYAGDEDRTLSGRRSRASNDSPPPSIPYAATIPRSHRHDPIGAATRRNSTARKVQKARKRKASDESDDDDDEYQVSPSAGGPMDNRRESVRQQRIESEQKRRDELRRNYDLLRDVLPPTQQRTSKVHLLSRASEYIRELETTQSESRSRLQAFETEVKRLREINDALMMGTARCIGQVYSGHLPAHDDVKFLKRSLASE</sequence>
<keyword evidence="4" id="KW-0804">Transcription</keyword>
<comment type="caution">
    <text evidence="8">The sequence shown here is derived from an EMBL/GenBank/DDBJ whole genome shotgun (WGS) entry which is preliminary data.</text>
</comment>
<keyword evidence="2" id="KW-0238">DNA-binding</keyword>
<accession>A0AA39PDV8</accession>
<feature type="compositionally biased region" description="Basic residues" evidence="6">
    <location>
        <begin position="149"/>
        <end position="161"/>
    </location>
</feature>
<evidence type="ECO:0000256" key="1">
    <source>
        <dbReference type="ARBA" id="ARBA00023015"/>
    </source>
</evidence>
<dbReference type="Pfam" id="PF00010">
    <property type="entry name" value="HLH"/>
    <property type="match status" value="1"/>
</dbReference>
<organism evidence="8 9">
    <name type="scientific">Armillaria novae-zelandiae</name>
    <dbReference type="NCBI Taxonomy" id="153914"/>
    <lineage>
        <taxon>Eukaryota</taxon>
        <taxon>Fungi</taxon>
        <taxon>Dikarya</taxon>
        <taxon>Basidiomycota</taxon>
        <taxon>Agaricomycotina</taxon>
        <taxon>Agaricomycetes</taxon>
        <taxon>Agaricomycetidae</taxon>
        <taxon>Agaricales</taxon>
        <taxon>Marasmiineae</taxon>
        <taxon>Physalacriaceae</taxon>
        <taxon>Armillaria</taxon>
    </lineage>
</organism>
<feature type="compositionally biased region" description="Polar residues" evidence="6">
    <location>
        <begin position="77"/>
        <end position="86"/>
    </location>
</feature>
<feature type="compositionally biased region" description="Basic and acidic residues" evidence="6">
    <location>
        <begin position="184"/>
        <end position="202"/>
    </location>
</feature>
<evidence type="ECO:0000313" key="8">
    <source>
        <dbReference type="EMBL" id="KAK0481789.1"/>
    </source>
</evidence>
<evidence type="ECO:0000256" key="6">
    <source>
        <dbReference type="SAM" id="MobiDB-lite"/>
    </source>
</evidence>
<keyword evidence="5" id="KW-0539">Nucleus</keyword>
<dbReference type="SMART" id="SM00353">
    <property type="entry name" value="HLH"/>
    <property type="match status" value="1"/>
</dbReference>
<evidence type="ECO:0000313" key="9">
    <source>
        <dbReference type="Proteomes" id="UP001175227"/>
    </source>
</evidence>
<evidence type="ECO:0000256" key="5">
    <source>
        <dbReference type="ARBA" id="ARBA00023242"/>
    </source>
</evidence>
<evidence type="ECO:0000256" key="3">
    <source>
        <dbReference type="ARBA" id="ARBA00023159"/>
    </source>
</evidence>
<keyword evidence="9" id="KW-1185">Reference proteome</keyword>